<evidence type="ECO:0000313" key="2">
    <source>
        <dbReference type="Proteomes" id="UP001150581"/>
    </source>
</evidence>
<proteinExistence type="predicted"/>
<reference evidence="1" key="1">
    <citation type="submission" date="2022-07" db="EMBL/GenBank/DDBJ databases">
        <title>Phylogenomic reconstructions and comparative analyses of Kickxellomycotina fungi.</title>
        <authorList>
            <person name="Reynolds N.K."/>
            <person name="Stajich J.E."/>
            <person name="Barry K."/>
            <person name="Grigoriev I.V."/>
            <person name="Crous P."/>
            <person name="Smith M.E."/>
        </authorList>
    </citation>
    <scope>NUCLEOTIDE SEQUENCE</scope>
    <source>
        <strain evidence="1">Benny 63K</strain>
    </source>
</reference>
<comment type="caution">
    <text evidence="1">The sequence shown here is derived from an EMBL/GenBank/DDBJ whole genome shotgun (WGS) entry which is preliminary data.</text>
</comment>
<sequence length="1261" mass="135431">MTELANIAAAAVTSTRPHQFQAMELRLGDVSQATNTAELIKLIRKAGDALDQGMREPGADYFAPKLEALRADCLELFRRLLLRNPYSSYRKDVVSKLWFRTIYPSIEQYRANIKQFESLVGYAAKRPVRDAMDARKEVSRWRAQFQRFLQASTGVLLRIVVELAETNELVALGHLARLSEFAVDYRALATHAYGFEFVDGLQSELHPALSPAQRASLAIISKLLIYLGDLSRYRILYTSKKQGATSVVKAAASRQPQYASGQVINGAHEMWWPAKNFYRGAIKLAPHRGQPQNQLAVVYGYEKNSLDGVFCYYRALTAMHTFPPAEANLRTILENALRAIEDTGADAANAGTTGYLYYENCVYQKFTHLRYLFAIHQPTVKELAALADGRSGADRVSITPEMERQLINDVLAASARFIQGVKSGSIDQRQILVTQAIHIFELQQLCALGADDTESTLHSASVARLSALLVMKVAENLSFAVRCSIIDVLHHPGRMREVKSEAELLSKSSRRAIPPLIQTLLWIVSASVRVVRDALSSESLGTSGGPLVSLLRQKVFAVIKDCNLLDNVNALRSAMEQVQSKVNRRTSPVERVTWRQVLGERLMAPLTQRLWFYGADDCADISGTGVEDSLRLEEELFVGWRLPDGTVWGKGVADQGALVYKVGDGNGSGEHGFQVRWRQLVCLLGLVSECVPAVLSIIDGAKPSLVSEPKSADNLVGSSKLAGAAPVSADALVEDTDEDVEDETICFHGRPQAQQKQQQQQQQHRDFNHAGTFRSVPDAASQSLPPTPGLGVHRGIFCGQQTQQATSEATPDKLMERLELESQMAPLIVATARVSATAATIAAATSGMGVAGDRAKPSVLVDSENDEVVSPAMMASSSHYRANARGAAIGSQRLSSTSALFGASGSRVPLSAASLEGQWPFCASGSSTAPVSPGAAMSVGSAADMALAYSGGIYSPLQASSGQYPGIQSTIVPPVNSTGTNGGGGSSGWESLLQQQQHVMPLAASGMAIQGASTTTASSATAAAGQSAMYAWQQYQVENQRKLALQQQLDQQQRIQQQLQQQLTVQKHQYWPLQATLDSAAAMSALQNLNTMPPPLQNMFAQGDESRQGALSNMYSTYMQRPSTVAATAFGAATSESASASASTSAVVSAAGPSYSAYPWAMVLPAGQNTSSSGSMYYPGQLQPASTLSMSSMPSSSLQRQQAALQGAVLSNTSHYLPMQFTTAAAATATTSMSGGPAIGNRTGHNVGLPSVYGSYGNYGN</sequence>
<organism evidence="1 2">
    <name type="scientific">Kickxella alabastrina</name>
    <dbReference type="NCBI Taxonomy" id="61397"/>
    <lineage>
        <taxon>Eukaryota</taxon>
        <taxon>Fungi</taxon>
        <taxon>Fungi incertae sedis</taxon>
        <taxon>Zoopagomycota</taxon>
        <taxon>Kickxellomycotina</taxon>
        <taxon>Kickxellomycetes</taxon>
        <taxon>Kickxellales</taxon>
        <taxon>Kickxellaceae</taxon>
        <taxon>Kickxella</taxon>
    </lineage>
</organism>
<accession>A0ACC1II29</accession>
<dbReference type="EMBL" id="JANBPG010000529">
    <property type="protein sequence ID" value="KAJ1895747.1"/>
    <property type="molecule type" value="Genomic_DNA"/>
</dbReference>
<protein>
    <submittedName>
        <fullName evidence="1">Uncharacterized protein</fullName>
    </submittedName>
</protein>
<dbReference type="Proteomes" id="UP001150581">
    <property type="component" value="Unassembled WGS sequence"/>
</dbReference>
<keyword evidence="2" id="KW-1185">Reference proteome</keyword>
<name>A0ACC1II29_9FUNG</name>
<evidence type="ECO:0000313" key="1">
    <source>
        <dbReference type="EMBL" id="KAJ1895747.1"/>
    </source>
</evidence>
<gene>
    <name evidence="1" type="ORF">LPJ66_004400</name>
</gene>